<dbReference type="EMBL" id="CP017448">
    <property type="protein sequence ID" value="AOV16499.1"/>
    <property type="molecule type" value="Genomic_DNA"/>
</dbReference>
<dbReference type="RefSeq" id="WP_070072091.1">
    <property type="nucleotide sequence ID" value="NZ_CP017448.1"/>
</dbReference>
<dbReference type="SUPFAM" id="SSF55681">
    <property type="entry name" value="Class II aaRS and biotin synthetases"/>
    <property type="match status" value="1"/>
</dbReference>
<dbReference type="Proteomes" id="UP000095342">
    <property type="component" value="Chromosome"/>
</dbReference>
<dbReference type="InterPro" id="IPR050664">
    <property type="entry name" value="Octanoyltrans_LipM/LipL"/>
</dbReference>
<dbReference type="PANTHER" id="PTHR43679">
    <property type="entry name" value="OCTANOYLTRANSFERASE LIPM-RELATED"/>
    <property type="match status" value="1"/>
</dbReference>
<reference evidence="2 3" key="1">
    <citation type="submission" date="2016-09" db="EMBL/GenBank/DDBJ databases">
        <title>Acidihalobacter prosperus V6 (DSM14174).</title>
        <authorList>
            <person name="Khaleque H.N."/>
            <person name="Ramsay J.P."/>
            <person name="Murphy R.J.T."/>
            <person name="Kaksonen A.H."/>
            <person name="Boxall N.J."/>
            <person name="Watkin E.L.J."/>
        </authorList>
    </citation>
    <scope>NUCLEOTIDE SEQUENCE [LARGE SCALE GENOMIC DNA]</scope>
    <source>
        <strain evidence="2 3">V6</strain>
    </source>
</reference>
<dbReference type="InterPro" id="IPR045864">
    <property type="entry name" value="aa-tRNA-synth_II/BPL/LPL"/>
</dbReference>
<evidence type="ECO:0000313" key="3">
    <source>
        <dbReference type="Proteomes" id="UP000095342"/>
    </source>
</evidence>
<evidence type="ECO:0000259" key="1">
    <source>
        <dbReference type="PROSITE" id="PS51733"/>
    </source>
</evidence>
<dbReference type="Pfam" id="PF21948">
    <property type="entry name" value="LplA-B_cat"/>
    <property type="match status" value="1"/>
</dbReference>
<dbReference type="Gene3D" id="3.30.930.10">
    <property type="entry name" value="Bira Bifunctional Protein, Domain 2"/>
    <property type="match status" value="1"/>
</dbReference>
<gene>
    <name evidence="2" type="ORF">BJI67_04910</name>
</gene>
<evidence type="ECO:0000313" key="2">
    <source>
        <dbReference type="EMBL" id="AOV16499.1"/>
    </source>
</evidence>
<keyword evidence="3" id="KW-1185">Reference proteome</keyword>
<dbReference type="InterPro" id="IPR004143">
    <property type="entry name" value="BPL_LPL_catalytic"/>
</dbReference>
<dbReference type="KEGG" id="aaeo:BJI67_04910"/>
<dbReference type="PROSITE" id="PS51733">
    <property type="entry name" value="BPL_LPL_CATALYTIC"/>
    <property type="match status" value="1"/>
</dbReference>
<accession>A0A1D8K6A8</accession>
<dbReference type="AlphaFoldDB" id="A0A1D8K6A8"/>
<organism evidence="2 3">
    <name type="scientific">Acidihalobacter aeolianus</name>
    <dbReference type="NCBI Taxonomy" id="2792603"/>
    <lineage>
        <taxon>Bacteria</taxon>
        <taxon>Pseudomonadati</taxon>
        <taxon>Pseudomonadota</taxon>
        <taxon>Gammaproteobacteria</taxon>
        <taxon>Chromatiales</taxon>
        <taxon>Ectothiorhodospiraceae</taxon>
        <taxon>Acidihalobacter</taxon>
    </lineage>
</organism>
<dbReference type="PANTHER" id="PTHR43679:SF2">
    <property type="entry name" value="OCTANOYL-[GCVH]:PROTEIN N-OCTANOYLTRANSFERASE"/>
    <property type="match status" value="1"/>
</dbReference>
<sequence length="339" mass="36678">MLRLNYHDAGWLTPYALHACYAGLAASLSADDPLWLVIARADRGHIALGASQYADAELDLGYCRMRGIPVVQRALGGGTVWVDRDQLCVFFLWPRHAAPRTHADLFDECLALLAAAFAQIGLQTMRIGGQDLWCGGRKLLGSGAATIGHTMVFGASLLERFAADSFAACVHSPSQGFSEWLRDALAAGMTDLSSLGQAESTPALVDALRASCAARWDVDASSPDKLQRAAMFEAECELREPLELGGRRLVRGGIKINRETYLLEDAAAPWLRLLWQSGRLRRAACADPEADLLLQDCLDMPWDGSLLFDRAASHDLAESAVRTLAQRIDALCATLPSAA</sequence>
<protein>
    <recommendedName>
        <fullName evidence="1">BPL/LPL catalytic domain-containing protein</fullName>
    </recommendedName>
</protein>
<proteinExistence type="predicted"/>
<feature type="domain" description="BPL/LPL catalytic" evidence="1">
    <location>
        <begin position="28"/>
        <end position="220"/>
    </location>
</feature>
<name>A0A1D8K6A8_9GAMM</name>